<accession>A0A810MW52</accession>
<dbReference type="EC" id="4.1.2.4" evidence="3"/>
<dbReference type="SMART" id="SM01133">
    <property type="entry name" value="DeoC"/>
    <property type="match status" value="1"/>
</dbReference>
<organism evidence="4 5">
    <name type="scientific">Polymorphospora rubra</name>
    <dbReference type="NCBI Taxonomy" id="338584"/>
    <lineage>
        <taxon>Bacteria</taxon>
        <taxon>Bacillati</taxon>
        <taxon>Actinomycetota</taxon>
        <taxon>Actinomycetes</taxon>
        <taxon>Micromonosporales</taxon>
        <taxon>Micromonosporaceae</taxon>
        <taxon>Polymorphospora</taxon>
    </lineage>
</organism>
<keyword evidence="5" id="KW-1185">Reference proteome</keyword>
<dbReference type="InterPro" id="IPR013785">
    <property type="entry name" value="Aldolase_TIM"/>
</dbReference>
<dbReference type="KEGG" id="pry:Prubr_06760"/>
<proteinExistence type="predicted"/>
<gene>
    <name evidence="4" type="primary">deoC</name>
    <name evidence="4" type="ORF">Prubr_06760</name>
</gene>
<dbReference type="AlphaFoldDB" id="A0A810MW52"/>
<keyword evidence="2" id="KW-0704">Schiff base</keyword>
<dbReference type="GO" id="GO:0005737">
    <property type="term" value="C:cytoplasm"/>
    <property type="evidence" value="ECO:0007669"/>
    <property type="project" value="InterPro"/>
</dbReference>
<protein>
    <recommendedName>
        <fullName evidence="3">Deoxyribose-phosphate aldolase</fullName>
        <ecNumber evidence="3">4.1.2.4</ecNumber>
    </recommendedName>
</protein>
<keyword evidence="1" id="KW-0963">Cytoplasm</keyword>
<dbReference type="InterPro" id="IPR002915">
    <property type="entry name" value="DeoC/FbaB/LacD_aldolase"/>
</dbReference>
<evidence type="ECO:0000256" key="1">
    <source>
        <dbReference type="ARBA" id="ARBA00022490"/>
    </source>
</evidence>
<dbReference type="PANTHER" id="PTHR10889:SF1">
    <property type="entry name" value="DEOXYRIBOSE-PHOSPHATE ALDOLASE"/>
    <property type="match status" value="1"/>
</dbReference>
<dbReference type="Pfam" id="PF01791">
    <property type="entry name" value="DeoC"/>
    <property type="match status" value="1"/>
</dbReference>
<name>A0A810MW52_9ACTN</name>
<evidence type="ECO:0000256" key="2">
    <source>
        <dbReference type="ARBA" id="ARBA00023270"/>
    </source>
</evidence>
<dbReference type="GO" id="GO:0016052">
    <property type="term" value="P:carbohydrate catabolic process"/>
    <property type="evidence" value="ECO:0007669"/>
    <property type="project" value="TreeGrafter"/>
</dbReference>
<dbReference type="EMBL" id="AP023359">
    <property type="protein sequence ID" value="BCJ63655.1"/>
    <property type="molecule type" value="Genomic_DNA"/>
</dbReference>
<sequence>MSPGELTGPALARMVDISAVQAQHGRADVEELARHALSGDFVAAHVLPSWLPVLRPLLDGSTTNAGSPVGFPSGGSATPVKVTEARWLLDAGVQEMDVVMNVGLVRSGELAAATRDVAAVLEAVDGRVPVKVILEVGLLDAGQLRDAARVAVDAGAESLKTGTGWQGIATTPGHVRAMREIAGPDREIKASGGIRSLEQVHALLDAGATRFGINTAYAVRLVAEAGGTAS</sequence>
<evidence type="ECO:0000313" key="4">
    <source>
        <dbReference type="EMBL" id="BCJ63655.1"/>
    </source>
</evidence>
<reference evidence="4" key="1">
    <citation type="submission" date="2020-08" db="EMBL/GenBank/DDBJ databases">
        <title>Whole genome shotgun sequence of Polymorphospora rubra NBRC 101157.</title>
        <authorList>
            <person name="Komaki H."/>
            <person name="Tamura T."/>
        </authorList>
    </citation>
    <scope>NUCLEOTIDE SEQUENCE</scope>
    <source>
        <strain evidence="4">NBRC 101157</strain>
    </source>
</reference>
<dbReference type="InterPro" id="IPR011343">
    <property type="entry name" value="DeoC"/>
</dbReference>
<dbReference type="PIRSF" id="PIRSF001357">
    <property type="entry name" value="DeoC"/>
    <property type="match status" value="1"/>
</dbReference>
<dbReference type="Proteomes" id="UP000680866">
    <property type="component" value="Chromosome"/>
</dbReference>
<dbReference type="PANTHER" id="PTHR10889">
    <property type="entry name" value="DEOXYRIBOSE-PHOSPHATE ALDOLASE"/>
    <property type="match status" value="1"/>
</dbReference>
<dbReference type="GO" id="GO:0009264">
    <property type="term" value="P:deoxyribonucleotide catabolic process"/>
    <property type="evidence" value="ECO:0007669"/>
    <property type="project" value="UniProtKB-UniRule"/>
</dbReference>
<evidence type="ECO:0000313" key="5">
    <source>
        <dbReference type="Proteomes" id="UP000680866"/>
    </source>
</evidence>
<dbReference type="RefSeq" id="WP_212821508.1">
    <property type="nucleotide sequence ID" value="NZ_AP023359.1"/>
</dbReference>
<dbReference type="SUPFAM" id="SSF51569">
    <property type="entry name" value="Aldolase"/>
    <property type="match status" value="1"/>
</dbReference>
<evidence type="ECO:0000256" key="3">
    <source>
        <dbReference type="NCBIfam" id="TIGR00126"/>
    </source>
</evidence>
<dbReference type="GO" id="GO:0004139">
    <property type="term" value="F:deoxyribose-phosphate aldolase activity"/>
    <property type="evidence" value="ECO:0007669"/>
    <property type="project" value="UniProtKB-UniRule"/>
</dbReference>
<dbReference type="NCBIfam" id="TIGR00126">
    <property type="entry name" value="deoC"/>
    <property type="match status" value="1"/>
</dbReference>
<dbReference type="Gene3D" id="3.20.20.70">
    <property type="entry name" value="Aldolase class I"/>
    <property type="match status" value="1"/>
</dbReference>